<dbReference type="GO" id="GO:0009055">
    <property type="term" value="F:electron transfer activity"/>
    <property type="evidence" value="ECO:0007669"/>
    <property type="project" value="InterPro"/>
</dbReference>
<dbReference type="PRINTS" id="PR00161">
    <property type="entry name" value="NIHGNASECYTB"/>
</dbReference>
<evidence type="ECO:0000256" key="3">
    <source>
        <dbReference type="ARBA" id="ARBA00022448"/>
    </source>
</evidence>
<keyword evidence="9 12" id="KW-1133">Transmembrane helix</keyword>
<keyword evidence="5" id="KW-0349">Heme</keyword>
<evidence type="ECO:0000256" key="6">
    <source>
        <dbReference type="ARBA" id="ARBA00022692"/>
    </source>
</evidence>
<gene>
    <name evidence="14" type="ORF">METEAL_27340</name>
</gene>
<evidence type="ECO:0000259" key="13">
    <source>
        <dbReference type="Pfam" id="PF01292"/>
    </source>
</evidence>
<dbReference type="PANTHER" id="PTHR30485">
    <property type="entry name" value="NI/FE-HYDROGENASE 1 B-TYPE CYTOCHROME SUBUNIT"/>
    <property type="match status" value="1"/>
</dbReference>
<dbReference type="GO" id="GO:0005506">
    <property type="term" value="F:iron ion binding"/>
    <property type="evidence" value="ECO:0007669"/>
    <property type="project" value="InterPro"/>
</dbReference>
<dbReference type="RefSeq" id="WP_316412231.1">
    <property type="nucleotide sequence ID" value="NZ_AP027080.1"/>
</dbReference>
<feature type="transmembrane region" description="Helical" evidence="12">
    <location>
        <begin position="12"/>
        <end position="32"/>
    </location>
</feature>
<feature type="domain" description="Cytochrome b561 bacterial/Ni-hydrogenase" evidence="13">
    <location>
        <begin position="6"/>
        <end position="198"/>
    </location>
</feature>
<dbReference type="AlphaFoldDB" id="A0AA48GSP3"/>
<name>A0AA48GSP3_9BACT</name>
<reference evidence="15" key="1">
    <citation type="journal article" date="2023" name="Int. J. Syst. Evol. Microbiol.">
        <title>Mesoterricola silvestris gen. nov., sp. nov., Mesoterricola sediminis sp. nov., Geothrix oryzae sp. nov., Geothrix edaphica sp. nov., Geothrix rubra sp. nov., and Geothrix limicola sp. nov., six novel members of Acidobacteriota isolated from soils.</title>
        <authorList>
            <person name="Itoh H."/>
            <person name="Sugisawa Y."/>
            <person name="Mise K."/>
            <person name="Xu Z."/>
            <person name="Kuniyasu M."/>
            <person name="Ushijima N."/>
            <person name="Kawano K."/>
            <person name="Kobayashi E."/>
            <person name="Shiratori Y."/>
            <person name="Masuda Y."/>
            <person name="Senoo K."/>
        </authorList>
    </citation>
    <scope>NUCLEOTIDE SEQUENCE [LARGE SCALE GENOMIC DNA]</scope>
    <source>
        <strain evidence="15">W79</strain>
    </source>
</reference>
<dbReference type="SUPFAM" id="SSF81342">
    <property type="entry name" value="Transmembrane di-heme cytochromes"/>
    <property type="match status" value="1"/>
</dbReference>
<keyword evidence="10" id="KW-0408">Iron</keyword>
<comment type="subcellular location">
    <subcellularLocation>
        <location evidence="1">Cell membrane</location>
        <topology evidence="1">Multi-pass membrane protein</topology>
    </subcellularLocation>
</comment>
<dbReference type="InterPro" id="IPR011577">
    <property type="entry name" value="Cyt_b561_bac/Ni-Hgenase"/>
</dbReference>
<feature type="transmembrane region" description="Helical" evidence="12">
    <location>
        <begin position="163"/>
        <end position="183"/>
    </location>
</feature>
<evidence type="ECO:0000256" key="5">
    <source>
        <dbReference type="ARBA" id="ARBA00022617"/>
    </source>
</evidence>
<accession>A0AA48GSP3</accession>
<feature type="transmembrane region" description="Helical" evidence="12">
    <location>
        <begin position="52"/>
        <end position="71"/>
    </location>
</feature>
<evidence type="ECO:0000256" key="1">
    <source>
        <dbReference type="ARBA" id="ARBA00004651"/>
    </source>
</evidence>
<dbReference type="InterPro" id="IPR051542">
    <property type="entry name" value="Hydrogenase_cytochrome"/>
</dbReference>
<dbReference type="Proteomes" id="UP001238179">
    <property type="component" value="Chromosome"/>
</dbReference>
<dbReference type="GO" id="GO:0022904">
    <property type="term" value="P:respiratory electron transport chain"/>
    <property type="evidence" value="ECO:0007669"/>
    <property type="project" value="InterPro"/>
</dbReference>
<keyword evidence="4" id="KW-1003">Cell membrane</keyword>
<dbReference type="EMBL" id="AP027080">
    <property type="protein sequence ID" value="BDU73560.1"/>
    <property type="molecule type" value="Genomic_DNA"/>
</dbReference>
<dbReference type="InterPro" id="IPR000516">
    <property type="entry name" value="Ni-dep_Hydgase_cyt-B"/>
</dbReference>
<evidence type="ECO:0000256" key="10">
    <source>
        <dbReference type="ARBA" id="ARBA00023004"/>
    </source>
</evidence>
<comment type="similarity">
    <text evidence="2">Belongs to the HupC/HyaC/HydC family.</text>
</comment>
<evidence type="ECO:0000256" key="11">
    <source>
        <dbReference type="ARBA" id="ARBA00023136"/>
    </source>
</evidence>
<organism evidence="14 15">
    <name type="scientific">Mesoterricola silvestris</name>
    <dbReference type="NCBI Taxonomy" id="2927979"/>
    <lineage>
        <taxon>Bacteria</taxon>
        <taxon>Pseudomonadati</taxon>
        <taxon>Acidobacteriota</taxon>
        <taxon>Holophagae</taxon>
        <taxon>Holophagales</taxon>
        <taxon>Holophagaceae</taxon>
        <taxon>Mesoterricola</taxon>
    </lineage>
</organism>
<proteinExistence type="inferred from homology"/>
<evidence type="ECO:0000256" key="2">
    <source>
        <dbReference type="ARBA" id="ARBA00008622"/>
    </source>
</evidence>
<sequence>MTEPLYSLHERVWHWIQATALVLLVLTGFSLHYPDRVGIFGSMMRALTLHTWLAFALIANAFLGLFYHFTAEKYHHFLPRMDDFTEGAVRQGRFYLYGIFKGEPHPFETDARHKLNPLQRVTYLSLLNLLLPYQILTGLLMWGVTRWPSVFEMLGGLRVLGPAHTLGAYFFLAFLIGHIYLATTGKTPLSLLRAMVTGYEDPGARSTR</sequence>
<evidence type="ECO:0000256" key="12">
    <source>
        <dbReference type="SAM" id="Phobius"/>
    </source>
</evidence>
<evidence type="ECO:0000256" key="4">
    <source>
        <dbReference type="ARBA" id="ARBA00022475"/>
    </source>
</evidence>
<dbReference type="KEGG" id="msil:METEAL_27340"/>
<evidence type="ECO:0000313" key="15">
    <source>
        <dbReference type="Proteomes" id="UP001238179"/>
    </source>
</evidence>
<keyword evidence="7" id="KW-0479">Metal-binding</keyword>
<evidence type="ECO:0000256" key="8">
    <source>
        <dbReference type="ARBA" id="ARBA00022982"/>
    </source>
</evidence>
<evidence type="ECO:0000313" key="14">
    <source>
        <dbReference type="EMBL" id="BDU73560.1"/>
    </source>
</evidence>
<protein>
    <submittedName>
        <fullName evidence="14">Cytochrome b561</fullName>
    </submittedName>
</protein>
<dbReference type="Gene3D" id="1.20.950.20">
    <property type="entry name" value="Transmembrane di-heme cytochromes, Chain C"/>
    <property type="match status" value="1"/>
</dbReference>
<keyword evidence="11 12" id="KW-0472">Membrane</keyword>
<dbReference type="InterPro" id="IPR016174">
    <property type="entry name" value="Di-haem_cyt_TM"/>
</dbReference>
<evidence type="ECO:0000256" key="9">
    <source>
        <dbReference type="ARBA" id="ARBA00022989"/>
    </source>
</evidence>
<dbReference type="PANTHER" id="PTHR30485:SF1">
    <property type="entry name" value="CYTOCHROME YDHU-RELATED"/>
    <property type="match status" value="1"/>
</dbReference>
<keyword evidence="8" id="KW-0249">Electron transport</keyword>
<dbReference type="GO" id="GO:0005886">
    <property type="term" value="C:plasma membrane"/>
    <property type="evidence" value="ECO:0007669"/>
    <property type="project" value="UniProtKB-SubCell"/>
</dbReference>
<keyword evidence="6 12" id="KW-0812">Transmembrane</keyword>
<evidence type="ECO:0000256" key="7">
    <source>
        <dbReference type="ARBA" id="ARBA00022723"/>
    </source>
</evidence>
<dbReference type="GO" id="GO:0020037">
    <property type="term" value="F:heme binding"/>
    <property type="evidence" value="ECO:0007669"/>
    <property type="project" value="TreeGrafter"/>
</dbReference>
<dbReference type="Pfam" id="PF01292">
    <property type="entry name" value="Ni_hydr_CYTB"/>
    <property type="match status" value="1"/>
</dbReference>
<feature type="transmembrane region" description="Helical" evidence="12">
    <location>
        <begin position="121"/>
        <end position="143"/>
    </location>
</feature>
<keyword evidence="3" id="KW-0813">Transport</keyword>
<keyword evidence="15" id="KW-1185">Reference proteome</keyword>